<proteinExistence type="predicted"/>
<comment type="caution">
    <text evidence="2">The sequence shown here is derived from an EMBL/GenBank/DDBJ whole genome shotgun (WGS) entry which is preliminary data.</text>
</comment>
<sequence>MLRSGSGVAAWKRGWEVGRRGTSAMAGKLPRKNLGGTGSEKKDETGVQTAIQLADYVQANAQMKASRLEPALMAAPKKNRWVNFSGMSLCSDGQSVVMKADLQTDPTRSPHARGEKYTLEALVSVQLTFFDKTRLSGLKRGDTVFVSGPLKTWRKDSNSDIDGKGEMVTPEVNFSGGFSIPEGSALNSVPVQDIVALGRSASAVYHQFFENGYDLEEVNEIACKGRMKTTTILIQLAKAARLRLPVDWERLVSAAYINQPNHLSMRDLKDAIATGGPKRLTDVLNQLPIEKVMYQADHGIVQGNALAFAQIRIAQAYLEIHGKDANLDIGAAVEADAESIADEPEKDFAEGILAQHLMVPDFTSPEPSVKTL</sequence>
<keyword evidence="3" id="KW-1185">Reference proteome</keyword>
<dbReference type="EMBL" id="JAMWBK010000011">
    <property type="protein sequence ID" value="KAJ8901267.1"/>
    <property type="molecule type" value="Genomic_DNA"/>
</dbReference>
<protein>
    <submittedName>
        <fullName evidence="2">Uncharacterized protein</fullName>
    </submittedName>
</protein>
<evidence type="ECO:0000313" key="2">
    <source>
        <dbReference type="EMBL" id="KAJ8901267.1"/>
    </source>
</evidence>
<evidence type="ECO:0000313" key="3">
    <source>
        <dbReference type="Proteomes" id="UP001157974"/>
    </source>
</evidence>
<organism evidence="2 3">
    <name type="scientific">Rhodosorus marinus</name>
    <dbReference type="NCBI Taxonomy" id="101924"/>
    <lineage>
        <taxon>Eukaryota</taxon>
        <taxon>Rhodophyta</taxon>
        <taxon>Stylonematophyceae</taxon>
        <taxon>Stylonematales</taxon>
        <taxon>Stylonemataceae</taxon>
        <taxon>Rhodosorus</taxon>
    </lineage>
</organism>
<name>A0AAV8UJC3_9RHOD</name>
<reference evidence="2 3" key="1">
    <citation type="journal article" date="2023" name="Nat. Commun.">
        <title>Origin of minicircular mitochondrial genomes in red algae.</title>
        <authorList>
            <person name="Lee Y."/>
            <person name="Cho C.H."/>
            <person name="Lee Y.M."/>
            <person name="Park S.I."/>
            <person name="Yang J.H."/>
            <person name="West J.A."/>
            <person name="Bhattacharya D."/>
            <person name="Yoon H.S."/>
        </authorList>
    </citation>
    <scope>NUCLEOTIDE SEQUENCE [LARGE SCALE GENOMIC DNA]</scope>
    <source>
        <strain evidence="2 3">CCMP1338</strain>
        <tissue evidence="2">Whole cell</tissue>
    </source>
</reference>
<dbReference type="Proteomes" id="UP001157974">
    <property type="component" value="Unassembled WGS sequence"/>
</dbReference>
<feature type="region of interest" description="Disordered" evidence="1">
    <location>
        <begin position="22"/>
        <end position="44"/>
    </location>
</feature>
<gene>
    <name evidence="2" type="ORF">NDN08_007116</name>
</gene>
<evidence type="ECO:0000256" key="1">
    <source>
        <dbReference type="SAM" id="MobiDB-lite"/>
    </source>
</evidence>
<accession>A0AAV8UJC3</accession>
<dbReference type="AlphaFoldDB" id="A0AAV8UJC3"/>